<dbReference type="Proteomes" id="UP000440498">
    <property type="component" value="Unassembled WGS sequence"/>
</dbReference>
<reference evidence="2 3" key="1">
    <citation type="submission" date="2019-10" db="EMBL/GenBank/DDBJ databases">
        <title>Two novel species isolated from a subtropical stream in China.</title>
        <authorList>
            <person name="Lu H."/>
        </authorList>
    </citation>
    <scope>NUCLEOTIDE SEQUENCE [LARGE SCALE GENOMIC DNA]</scope>
    <source>
        <strain evidence="2 3">FT29W</strain>
    </source>
</reference>
<keyword evidence="3" id="KW-1185">Reference proteome</keyword>
<proteinExistence type="predicted"/>
<dbReference type="SUPFAM" id="SSF140731">
    <property type="entry name" value="PA2201 C-terminal domain-like"/>
    <property type="match status" value="1"/>
</dbReference>
<name>A0A6A7MZC4_9BURK</name>
<accession>A0A6A7MZC4</accession>
<evidence type="ECO:0000313" key="3">
    <source>
        <dbReference type="Proteomes" id="UP000440498"/>
    </source>
</evidence>
<feature type="domain" description="PoNi C-terminal" evidence="1">
    <location>
        <begin position="2"/>
        <end position="102"/>
    </location>
</feature>
<evidence type="ECO:0000259" key="1">
    <source>
        <dbReference type="Pfam" id="PF08929"/>
    </source>
</evidence>
<dbReference type="Pfam" id="PF08929">
    <property type="entry name" value="PoNi_C"/>
    <property type="match status" value="1"/>
</dbReference>
<dbReference type="Gene3D" id="1.10.3920.10">
    <property type="entry name" value="PA2201 C-terminal domain-like"/>
    <property type="match status" value="1"/>
</dbReference>
<dbReference type="InterPro" id="IPR028983">
    <property type="entry name" value="PA2201-like_C"/>
</dbReference>
<dbReference type="InterPro" id="IPR015025">
    <property type="entry name" value="PoNi_C"/>
</dbReference>
<dbReference type="AlphaFoldDB" id="A0A6A7MZC4"/>
<protein>
    <submittedName>
        <fullName evidence="2">DUF1911 domain-containing protein</fullName>
    </submittedName>
</protein>
<sequence>MLERLLAPYIPGREEPPNESTRHLPYFKTLKIFSAPPELRAEMMKDYLKDWYHASRRERYHNSHKKGTSFKGYWAWEAAAITYLLDIDDSFYRDAEFYPADLVAFARSIDAPRSSEAKLEDQELRIKSGQACPKSGTWETLDIPLQQRKFAVGEIMQAENASYGITVWRYIGD</sequence>
<gene>
    <name evidence="2" type="ORF">GEV02_08235</name>
</gene>
<dbReference type="EMBL" id="WHUG01000003">
    <property type="protein sequence ID" value="MQA38133.1"/>
    <property type="molecule type" value="Genomic_DNA"/>
</dbReference>
<comment type="caution">
    <text evidence="2">The sequence shown here is derived from an EMBL/GenBank/DDBJ whole genome shotgun (WGS) entry which is preliminary data.</text>
</comment>
<organism evidence="2 3">
    <name type="scientific">Rugamonas aquatica</name>
    <dbReference type="NCBI Taxonomy" id="2743357"/>
    <lineage>
        <taxon>Bacteria</taxon>
        <taxon>Pseudomonadati</taxon>
        <taxon>Pseudomonadota</taxon>
        <taxon>Betaproteobacteria</taxon>
        <taxon>Burkholderiales</taxon>
        <taxon>Oxalobacteraceae</taxon>
        <taxon>Telluria group</taxon>
        <taxon>Rugamonas</taxon>
    </lineage>
</organism>
<evidence type="ECO:0000313" key="2">
    <source>
        <dbReference type="EMBL" id="MQA38133.1"/>
    </source>
</evidence>